<reference evidence="1 2" key="1">
    <citation type="submission" date="2019-08" db="EMBL/GenBank/DDBJ databases">
        <title>In-depth cultivation of the pig gut microbiome towards novel bacterial diversity and tailored functional studies.</title>
        <authorList>
            <person name="Wylensek D."/>
            <person name="Hitch T.C.A."/>
            <person name="Clavel T."/>
        </authorList>
    </citation>
    <scope>NUCLEOTIDE SEQUENCE [LARGE SCALE GENOMIC DNA]</scope>
    <source>
        <strain evidence="1 2">WCA-693-APC-MOT-I</strain>
    </source>
</reference>
<dbReference type="EMBL" id="VUMT01000019">
    <property type="protein sequence ID" value="MSS64452.1"/>
    <property type="molecule type" value="Genomic_DNA"/>
</dbReference>
<evidence type="ECO:0000313" key="1">
    <source>
        <dbReference type="EMBL" id="MSS64452.1"/>
    </source>
</evidence>
<protein>
    <submittedName>
        <fullName evidence="1">Stage II sporulation protein P</fullName>
    </submittedName>
</protein>
<dbReference type="NCBIfam" id="TIGR02867">
    <property type="entry name" value="spore_II_P"/>
    <property type="match status" value="1"/>
</dbReference>
<dbReference type="RefSeq" id="WP_154519843.1">
    <property type="nucleotide sequence ID" value="NZ_VUMT01000019.1"/>
</dbReference>
<keyword evidence="2" id="KW-1185">Reference proteome</keyword>
<evidence type="ECO:0000313" key="2">
    <source>
        <dbReference type="Proteomes" id="UP000482209"/>
    </source>
</evidence>
<accession>A0A6L5Y0E1</accession>
<comment type="caution">
    <text evidence="1">The sequence shown here is derived from an EMBL/GenBank/DDBJ whole genome shotgun (WGS) entry which is preliminary data.</text>
</comment>
<sequence length="411" mass="47014">MPKSFMKVLYSVIWTGIFLLSSIVIVKGSTLMGKNIEEKVNQCVNHLGKNISIHMLDRSSPFFAYSRTEINEPRKSVAECLMNNWNLFSYLNTGMVPDTILEYDNDALDISTMISEIDHEEKTNEIPIIVGEEYHEQVHKTNFEKERFSDRNVQEKLDKIKKEKDSSLLLKYLYVVDSTTSIDKDLFQVDKMLNRDFSIQKSKKPQILIFHTHGASENFSDSKDGKIEDSIIGVGARLKKILEEKYGYVVIHDKTPYDKISGRIDRNKAYNKSLEGVSKILKENPSIEVVIDLHRDGVGNSKKKLTTINGKPTAQFMLFNGLSRNRSGPIAYLKNPNLEGNLAFGLQVKWKAMELYPDLTVSNYLKGYRYNMHLKERYLLIELGNQNNTVEEAKNAMEPLAEVLAEVLKGQ</sequence>
<name>A0A6L5Y0E1_9FIRM</name>
<dbReference type="Proteomes" id="UP000482209">
    <property type="component" value="Unassembled WGS sequence"/>
</dbReference>
<gene>
    <name evidence="1" type="ORF">FYJ58_11280</name>
</gene>
<proteinExistence type="predicted"/>
<dbReference type="Pfam" id="PF07454">
    <property type="entry name" value="SpoIIP"/>
    <property type="match status" value="1"/>
</dbReference>
<organism evidence="1 2">
    <name type="scientific">Velocimicrobium porci</name>
    <dbReference type="NCBI Taxonomy" id="2606634"/>
    <lineage>
        <taxon>Bacteria</taxon>
        <taxon>Bacillati</taxon>
        <taxon>Bacillota</taxon>
        <taxon>Clostridia</taxon>
        <taxon>Lachnospirales</taxon>
        <taxon>Lachnospiraceae</taxon>
        <taxon>Velocimicrobium</taxon>
    </lineage>
</organism>
<dbReference type="InterPro" id="IPR010897">
    <property type="entry name" value="Spore_II_P"/>
</dbReference>
<dbReference type="AlphaFoldDB" id="A0A6L5Y0E1"/>